<dbReference type="Pfam" id="PF09598">
    <property type="entry name" value="Stm1_N"/>
    <property type="match status" value="1"/>
</dbReference>
<feature type="compositionally biased region" description="Polar residues" evidence="3">
    <location>
        <begin position="1"/>
        <end position="10"/>
    </location>
</feature>
<dbReference type="InterPro" id="IPR019084">
    <property type="entry name" value="STM1-like_N"/>
</dbReference>
<sequence>MSSSITSQNRFAYFGNDEDGDAKPNAPVKTVDKATTHTTKRNVEPQAPVRAGGATGSRRGGPGGNEGAFRDRNAGSSRNQTRSTDEAPREGGRGGAGARVRGGRGGRRPRDQDDRHSRQNRDTTAKQTAQGWGSNEGNAELKDEQAGEAIAEGDKNAAADAEAEPAEPEDKSVSYADYLAQQAEKKLALGGHKVREANEGSKLDKKWAGAKALENDEEEYVSAVGGKKLRERERKVKQTVDFDPRFVESDRPRGGARGGARGGRGGARGGDRGGRGGERGARGGARGGRPTAAAANINTKDESAFPSLGK</sequence>
<feature type="compositionally biased region" description="Gly residues" evidence="3">
    <location>
        <begin position="53"/>
        <end position="66"/>
    </location>
</feature>
<reference evidence="5 6" key="1">
    <citation type="journal article" date="2019" name="Appl. Microbiol. Biotechnol.">
        <title>Genome sequence of Isaria javanica and comparative genome analysis insights into family S53 peptidase evolution in fungal entomopathogens.</title>
        <authorList>
            <person name="Lin R."/>
            <person name="Zhang X."/>
            <person name="Xin B."/>
            <person name="Zou M."/>
            <person name="Gao Y."/>
            <person name="Qin F."/>
            <person name="Hu Q."/>
            <person name="Xie B."/>
            <person name="Cheng X."/>
        </authorList>
    </citation>
    <scope>NUCLEOTIDE SEQUENCE [LARGE SCALE GENOMIC DNA]</scope>
    <source>
        <strain evidence="5 6">IJ1G</strain>
    </source>
</reference>
<dbReference type="Proteomes" id="UP000315783">
    <property type="component" value="Unassembled WGS sequence"/>
</dbReference>
<evidence type="ECO:0000259" key="4">
    <source>
        <dbReference type="SMART" id="SM01233"/>
    </source>
</evidence>
<dbReference type="GO" id="GO:0005634">
    <property type="term" value="C:nucleus"/>
    <property type="evidence" value="ECO:0007669"/>
    <property type="project" value="TreeGrafter"/>
</dbReference>
<feature type="region of interest" description="Disordered" evidence="3">
    <location>
        <begin position="1"/>
        <end position="175"/>
    </location>
</feature>
<dbReference type="GO" id="GO:0003723">
    <property type="term" value="F:RNA binding"/>
    <property type="evidence" value="ECO:0007669"/>
    <property type="project" value="InterPro"/>
</dbReference>
<dbReference type="GO" id="GO:0005737">
    <property type="term" value="C:cytoplasm"/>
    <property type="evidence" value="ECO:0007669"/>
    <property type="project" value="UniProtKB-SubCell"/>
</dbReference>
<feature type="domain" description="Hyaluronan/mRNA-binding protein" evidence="4">
    <location>
        <begin position="109"/>
        <end position="200"/>
    </location>
</feature>
<evidence type="ECO:0000256" key="1">
    <source>
        <dbReference type="ARBA" id="ARBA00004496"/>
    </source>
</evidence>
<dbReference type="InterPro" id="IPR039764">
    <property type="entry name" value="HABP4/SERBP1-like"/>
</dbReference>
<evidence type="ECO:0000313" key="6">
    <source>
        <dbReference type="Proteomes" id="UP000315783"/>
    </source>
</evidence>
<proteinExistence type="predicted"/>
<dbReference type="STRING" id="43265.A0A545VW95"/>
<evidence type="ECO:0000313" key="5">
    <source>
        <dbReference type="EMBL" id="TQV94077.1"/>
    </source>
</evidence>
<protein>
    <submittedName>
        <fullName evidence="5">Telomere and ribosome associated protein Stm1</fullName>
    </submittedName>
</protein>
<dbReference type="AlphaFoldDB" id="A0A545VW95"/>
<feature type="compositionally biased region" description="Basic and acidic residues" evidence="3">
    <location>
        <begin position="108"/>
        <end position="124"/>
    </location>
</feature>
<dbReference type="Gene3D" id="6.10.140.1040">
    <property type="match status" value="1"/>
</dbReference>
<gene>
    <name evidence="5" type="ORF">IF1G_06956</name>
</gene>
<feature type="compositionally biased region" description="Basic and acidic residues" evidence="3">
    <location>
        <begin position="228"/>
        <end position="253"/>
    </location>
</feature>
<dbReference type="PANTHER" id="PTHR12299:SF17">
    <property type="entry name" value="AT19571P-RELATED"/>
    <property type="match status" value="1"/>
</dbReference>
<feature type="compositionally biased region" description="Gly residues" evidence="3">
    <location>
        <begin position="255"/>
        <end position="268"/>
    </location>
</feature>
<feature type="compositionally biased region" description="Basic and acidic residues" evidence="3">
    <location>
        <begin position="190"/>
        <end position="207"/>
    </location>
</feature>
<dbReference type="InterPro" id="IPR006861">
    <property type="entry name" value="HABP4_PAIRBP1-bd"/>
</dbReference>
<dbReference type="EMBL" id="SPUK01000010">
    <property type="protein sequence ID" value="TQV94077.1"/>
    <property type="molecule type" value="Genomic_DNA"/>
</dbReference>
<feature type="region of interest" description="Disordered" evidence="3">
    <location>
        <begin position="190"/>
        <end position="310"/>
    </location>
</feature>
<feature type="compositionally biased region" description="Polar residues" evidence="3">
    <location>
        <begin position="125"/>
        <end position="137"/>
    </location>
</feature>
<name>A0A545VW95_9HYPO</name>
<accession>A0A545VW95</accession>
<keyword evidence="2" id="KW-0963">Cytoplasm</keyword>
<dbReference type="SMART" id="SM01233">
    <property type="entry name" value="HABP4_PAI-RBP1"/>
    <property type="match status" value="1"/>
</dbReference>
<comment type="caution">
    <text evidence="5">The sequence shown here is derived from an EMBL/GenBank/DDBJ whole genome shotgun (WGS) entry which is preliminary data.</text>
</comment>
<feature type="compositionally biased region" description="Basic and acidic residues" evidence="3">
    <location>
        <begin position="83"/>
        <end position="92"/>
    </location>
</feature>
<comment type="subcellular location">
    <subcellularLocation>
        <location evidence="1">Cytoplasm</location>
    </subcellularLocation>
</comment>
<dbReference type="OrthoDB" id="5426471at2759"/>
<organism evidence="5 6">
    <name type="scientific">Cordyceps javanica</name>
    <dbReference type="NCBI Taxonomy" id="43265"/>
    <lineage>
        <taxon>Eukaryota</taxon>
        <taxon>Fungi</taxon>
        <taxon>Dikarya</taxon>
        <taxon>Ascomycota</taxon>
        <taxon>Pezizomycotina</taxon>
        <taxon>Sordariomycetes</taxon>
        <taxon>Hypocreomycetidae</taxon>
        <taxon>Hypocreales</taxon>
        <taxon>Cordycipitaceae</taxon>
        <taxon>Cordyceps</taxon>
    </lineage>
</organism>
<dbReference type="PANTHER" id="PTHR12299">
    <property type="entry name" value="HYALURONIC ACID-BINDING PROTEIN 4"/>
    <property type="match status" value="1"/>
</dbReference>
<evidence type="ECO:0000256" key="2">
    <source>
        <dbReference type="ARBA" id="ARBA00022490"/>
    </source>
</evidence>
<feature type="compositionally biased region" description="Basic and acidic residues" evidence="3">
    <location>
        <begin position="269"/>
        <end position="281"/>
    </location>
</feature>
<keyword evidence="6" id="KW-1185">Reference proteome</keyword>
<evidence type="ECO:0000256" key="3">
    <source>
        <dbReference type="SAM" id="MobiDB-lite"/>
    </source>
</evidence>